<evidence type="ECO:0000313" key="6">
    <source>
        <dbReference type="EMBL" id="SAL06878.1"/>
    </source>
</evidence>
<feature type="domain" description="Tyr recombinase" evidence="5">
    <location>
        <begin position="104"/>
        <end position="308"/>
    </location>
</feature>
<proteinExistence type="inferred from homology"/>
<evidence type="ECO:0000256" key="2">
    <source>
        <dbReference type="ARBA" id="ARBA00022908"/>
    </source>
</evidence>
<keyword evidence="7" id="KW-1185">Reference proteome</keyword>
<dbReference type="EMBL" id="FCOX02000143">
    <property type="protein sequence ID" value="SAL06878.1"/>
    <property type="molecule type" value="Genomic_DNA"/>
</dbReference>
<dbReference type="Proteomes" id="UP000071859">
    <property type="component" value="Unassembled WGS sequence"/>
</dbReference>
<protein>
    <submittedName>
        <fullName evidence="6">Integrase family protein</fullName>
    </submittedName>
</protein>
<evidence type="ECO:0000313" key="7">
    <source>
        <dbReference type="Proteomes" id="UP000071859"/>
    </source>
</evidence>
<accession>A0A158EJ42</accession>
<dbReference type="GO" id="GO:0003677">
    <property type="term" value="F:DNA binding"/>
    <property type="evidence" value="ECO:0007669"/>
    <property type="project" value="UniProtKB-KW"/>
</dbReference>
<comment type="similarity">
    <text evidence="1">Belongs to the 'phage' integrase family.</text>
</comment>
<dbReference type="InterPro" id="IPR013762">
    <property type="entry name" value="Integrase-like_cat_sf"/>
</dbReference>
<reference evidence="6" key="1">
    <citation type="submission" date="2016-01" db="EMBL/GenBank/DDBJ databases">
        <authorList>
            <person name="Peeters C."/>
        </authorList>
    </citation>
    <scope>NUCLEOTIDE SEQUENCE</scope>
    <source>
        <strain evidence="6">LMG 29321</strain>
    </source>
</reference>
<organism evidence="6 7">
    <name type="scientific">Caballeronia calidae</name>
    <dbReference type="NCBI Taxonomy" id="1777139"/>
    <lineage>
        <taxon>Bacteria</taxon>
        <taxon>Pseudomonadati</taxon>
        <taxon>Pseudomonadota</taxon>
        <taxon>Betaproteobacteria</taxon>
        <taxon>Burkholderiales</taxon>
        <taxon>Burkholderiaceae</taxon>
        <taxon>Caballeronia</taxon>
    </lineage>
</organism>
<comment type="caution">
    <text evidence="6">The sequence shown here is derived from an EMBL/GenBank/DDBJ whole genome shotgun (WGS) entry which is preliminary data.</text>
</comment>
<dbReference type="PANTHER" id="PTHR30349:SF41">
    <property type="entry name" value="INTEGRASE_RECOMBINASE PROTEIN MJ0367-RELATED"/>
    <property type="match status" value="1"/>
</dbReference>
<dbReference type="AlphaFoldDB" id="A0A158EJ42"/>
<evidence type="ECO:0000259" key="5">
    <source>
        <dbReference type="PROSITE" id="PS51898"/>
    </source>
</evidence>
<evidence type="ECO:0000256" key="1">
    <source>
        <dbReference type="ARBA" id="ARBA00008857"/>
    </source>
</evidence>
<evidence type="ECO:0000256" key="4">
    <source>
        <dbReference type="ARBA" id="ARBA00023172"/>
    </source>
</evidence>
<dbReference type="SUPFAM" id="SSF56349">
    <property type="entry name" value="DNA breaking-rejoining enzymes"/>
    <property type="match status" value="1"/>
</dbReference>
<dbReference type="OrthoDB" id="662444at2"/>
<dbReference type="InterPro" id="IPR050090">
    <property type="entry name" value="Tyrosine_recombinase_XerCD"/>
</dbReference>
<evidence type="ECO:0000256" key="3">
    <source>
        <dbReference type="ARBA" id="ARBA00023125"/>
    </source>
</evidence>
<dbReference type="PANTHER" id="PTHR30349">
    <property type="entry name" value="PHAGE INTEGRASE-RELATED"/>
    <property type="match status" value="1"/>
</dbReference>
<name>A0A158EJ42_9BURK</name>
<dbReference type="InterPro" id="IPR011010">
    <property type="entry name" value="DNA_brk_join_enz"/>
</dbReference>
<dbReference type="Pfam" id="PF00589">
    <property type="entry name" value="Phage_integrase"/>
    <property type="match status" value="1"/>
</dbReference>
<keyword evidence="3" id="KW-0238">DNA-binding</keyword>
<keyword evidence="4" id="KW-0233">DNA recombination</keyword>
<dbReference type="PROSITE" id="PS51898">
    <property type="entry name" value="TYR_RECOMBINASE"/>
    <property type="match status" value="1"/>
</dbReference>
<gene>
    <name evidence="6" type="ORF">AWB78_08296</name>
</gene>
<dbReference type="GO" id="GO:0006310">
    <property type="term" value="P:DNA recombination"/>
    <property type="evidence" value="ECO:0007669"/>
    <property type="project" value="UniProtKB-KW"/>
</dbReference>
<keyword evidence="2" id="KW-0229">DNA integration</keyword>
<sequence>MIQHQTPLGLAIERYLQHWRALGRRYFKEEQTLKALIRFLVEHGFNDLTQDSYDTWCQAHRSLRGITQRHRQLTVCKFCRFRQRTEPECFVPDRRRFTRGTPHDPPVIVTETDVARMLVACDQLRATWQSPLRPALCRLGVALLYSAGLRRGELVRLTLSDVDEAQGVLHIRESKFHRSRFVPLSEDARIEVRRYLRKRLQAQFNCAPNAPLLCNRVAGFHGYTGEGFQQIFAEMMRSARIQGDDGRQPRILDLRHSFAIGALLRWYKEGADVQVKLPKLSMYMGHVSILSTAHYLQLTPTLAQAASEQFEARFGTLIDGGMS</sequence>
<dbReference type="Gene3D" id="1.10.443.10">
    <property type="entry name" value="Intergrase catalytic core"/>
    <property type="match status" value="1"/>
</dbReference>
<dbReference type="GO" id="GO:0015074">
    <property type="term" value="P:DNA integration"/>
    <property type="evidence" value="ECO:0007669"/>
    <property type="project" value="UniProtKB-KW"/>
</dbReference>
<dbReference type="InterPro" id="IPR002104">
    <property type="entry name" value="Integrase_catalytic"/>
</dbReference>